<dbReference type="GO" id="GO:0015288">
    <property type="term" value="F:porin activity"/>
    <property type="evidence" value="ECO:0007669"/>
    <property type="project" value="TreeGrafter"/>
</dbReference>
<dbReference type="RefSeq" id="WP_127802421.1">
    <property type="nucleotide sequence ID" value="NZ_SACY01000001.1"/>
</dbReference>
<comment type="similarity">
    <text evidence="2">Belongs to the outer membrane factor (OMF) (TC 1.B.17) family.</text>
</comment>
<dbReference type="Proteomes" id="UP000282832">
    <property type="component" value="Unassembled WGS sequence"/>
</dbReference>
<accession>A0A437PXA3</accession>
<keyword evidence="5" id="KW-0812">Transmembrane</keyword>
<evidence type="ECO:0000256" key="4">
    <source>
        <dbReference type="ARBA" id="ARBA00022452"/>
    </source>
</evidence>
<organism evidence="9 10">
    <name type="scientific">Sandaracinomonas limnophila</name>
    <dbReference type="NCBI Taxonomy" id="1862386"/>
    <lineage>
        <taxon>Bacteria</taxon>
        <taxon>Pseudomonadati</taxon>
        <taxon>Bacteroidota</taxon>
        <taxon>Cytophagia</taxon>
        <taxon>Cytophagales</taxon>
        <taxon>Flectobacillaceae</taxon>
        <taxon>Sandaracinomonas</taxon>
    </lineage>
</organism>
<comment type="caution">
    <text evidence="9">The sequence shown here is derived from an EMBL/GenBank/DDBJ whole genome shotgun (WGS) entry which is preliminary data.</text>
</comment>
<evidence type="ECO:0000256" key="5">
    <source>
        <dbReference type="ARBA" id="ARBA00022692"/>
    </source>
</evidence>
<keyword evidence="3" id="KW-0813">Transport</keyword>
<comment type="subcellular location">
    <subcellularLocation>
        <location evidence="1">Cell outer membrane</location>
    </subcellularLocation>
</comment>
<dbReference type="PANTHER" id="PTHR30026:SF20">
    <property type="entry name" value="OUTER MEMBRANE PROTEIN TOLC"/>
    <property type="match status" value="1"/>
</dbReference>
<gene>
    <name evidence="9" type="ORF">EOJ36_02415</name>
</gene>
<evidence type="ECO:0000256" key="1">
    <source>
        <dbReference type="ARBA" id="ARBA00004442"/>
    </source>
</evidence>
<keyword evidence="8" id="KW-0732">Signal</keyword>
<keyword evidence="7" id="KW-0998">Cell outer membrane</keyword>
<sequence>MKKLIILSGILALSFLGNAQNSDLNTLINGILANSSALKSQKSLLKIGEVKTQIQESMAKPVIGADLGVTRIDPVAKANFNGMSLQFQPNMNYTTGFSANHVIYDWGKNAIAIEKTRLENAVTAAQIESQESNLAYQITQLYYQFQLLNKSLFVQKNQQKRLEEQLDIISKQVNSGINLEYEKIAQQVRNQNHSVKIAEIERQLFDLLDYLSTLYGKDASGLLKDQSISPDKKYISEQTLTHNLDLQSYSAQEVLAKKETEFSKGGNLPSLAGIATIGVKNGYVPRLNGETPAFSDDFRLNSVLGIKLNIPIYSGKRTDMQTQIAKLNEERIQYLKTDTEKKLSYAERSARNTLITMMQRIDAQEKAVQQAQYALKLASDRYAQGLIKKIELDLAENLVEEAQLSLVQFNYQAKKQEVELRKIIGETFWK</sequence>
<dbReference type="GO" id="GO:1990281">
    <property type="term" value="C:efflux pump complex"/>
    <property type="evidence" value="ECO:0007669"/>
    <property type="project" value="TreeGrafter"/>
</dbReference>
<keyword evidence="6" id="KW-0472">Membrane</keyword>
<evidence type="ECO:0000256" key="8">
    <source>
        <dbReference type="SAM" id="SignalP"/>
    </source>
</evidence>
<dbReference type="Pfam" id="PF02321">
    <property type="entry name" value="OEP"/>
    <property type="match status" value="2"/>
</dbReference>
<evidence type="ECO:0000313" key="9">
    <source>
        <dbReference type="EMBL" id="RVU26870.1"/>
    </source>
</evidence>
<dbReference type="OrthoDB" id="1674528at2"/>
<proteinExistence type="inferred from homology"/>
<keyword evidence="10" id="KW-1185">Reference proteome</keyword>
<feature type="chain" id="PRO_5019120070" evidence="8">
    <location>
        <begin position="20"/>
        <end position="430"/>
    </location>
</feature>
<dbReference type="PANTHER" id="PTHR30026">
    <property type="entry name" value="OUTER MEMBRANE PROTEIN TOLC"/>
    <property type="match status" value="1"/>
</dbReference>
<dbReference type="InterPro" id="IPR003423">
    <property type="entry name" value="OMP_efflux"/>
</dbReference>
<evidence type="ECO:0000256" key="2">
    <source>
        <dbReference type="ARBA" id="ARBA00007613"/>
    </source>
</evidence>
<dbReference type="GO" id="GO:0009279">
    <property type="term" value="C:cell outer membrane"/>
    <property type="evidence" value="ECO:0007669"/>
    <property type="project" value="UniProtKB-SubCell"/>
</dbReference>
<keyword evidence="4" id="KW-1134">Transmembrane beta strand</keyword>
<protein>
    <submittedName>
        <fullName evidence="9">TolC family protein</fullName>
    </submittedName>
</protein>
<evidence type="ECO:0000313" key="10">
    <source>
        <dbReference type="Proteomes" id="UP000282832"/>
    </source>
</evidence>
<evidence type="ECO:0000256" key="3">
    <source>
        <dbReference type="ARBA" id="ARBA00022448"/>
    </source>
</evidence>
<dbReference type="EMBL" id="SACY01000001">
    <property type="protein sequence ID" value="RVU26870.1"/>
    <property type="molecule type" value="Genomic_DNA"/>
</dbReference>
<evidence type="ECO:0000256" key="6">
    <source>
        <dbReference type="ARBA" id="ARBA00023136"/>
    </source>
</evidence>
<name>A0A437PXA3_9BACT</name>
<reference evidence="9 10" key="1">
    <citation type="submission" date="2019-01" db="EMBL/GenBank/DDBJ databases">
        <authorList>
            <person name="Chen W.-M."/>
        </authorList>
    </citation>
    <scope>NUCLEOTIDE SEQUENCE [LARGE SCALE GENOMIC DNA]</scope>
    <source>
        <strain evidence="9 10">FSY-15</strain>
    </source>
</reference>
<dbReference type="Gene3D" id="1.20.1600.10">
    <property type="entry name" value="Outer membrane efflux proteins (OEP)"/>
    <property type="match status" value="1"/>
</dbReference>
<dbReference type="InterPro" id="IPR051906">
    <property type="entry name" value="TolC-like"/>
</dbReference>
<dbReference type="GO" id="GO:0015562">
    <property type="term" value="F:efflux transmembrane transporter activity"/>
    <property type="evidence" value="ECO:0007669"/>
    <property type="project" value="InterPro"/>
</dbReference>
<dbReference type="AlphaFoldDB" id="A0A437PXA3"/>
<dbReference type="SUPFAM" id="SSF56954">
    <property type="entry name" value="Outer membrane efflux proteins (OEP)"/>
    <property type="match status" value="1"/>
</dbReference>
<feature type="signal peptide" evidence="8">
    <location>
        <begin position="1"/>
        <end position="19"/>
    </location>
</feature>
<evidence type="ECO:0000256" key="7">
    <source>
        <dbReference type="ARBA" id="ARBA00023237"/>
    </source>
</evidence>